<organism evidence="2 3">
    <name type="scientific">Roridomyces roridus</name>
    <dbReference type="NCBI Taxonomy" id="1738132"/>
    <lineage>
        <taxon>Eukaryota</taxon>
        <taxon>Fungi</taxon>
        <taxon>Dikarya</taxon>
        <taxon>Basidiomycota</taxon>
        <taxon>Agaricomycotina</taxon>
        <taxon>Agaricomycetes</taxon>
        <taxon>Agaricomycetidae</taxon>
        <taxon>Agaricales</taxon>
        <taxon>Marasmiineae</taxon>
        <taxon>Mycenaceae</taxon>
        <taxon>Roridomyces</taxon>
    </lineage>
</organism>
<keyword evidence="3" id="KW-1185">Reference proteome</keyword>
<comment type="caution">
    <text evidence="2">The sequence shown here is derived from an EMBL/GenBank/DDBJ whole genome shotgun (WGS) entry which is preliminary data.</text>
</comment>
<evidence type="ECO:0000313" key="2">
    <source>
        <dbReference type="EMBL" id="KAJ7615891.1"/>
    </source>
</evidence>
<sequence length="199" mass="21759">MDDEYSKAKKVSQCAWSSSSNSPTIGREKPFLSWPVLARSALWSGSADKVAFLYDIGADVAFNYKTSDTREVLGCEGPVDIYWDNVGDDTLDATLEYAAINARFLECGLISNLNASGAQSLDPLLVLSKSISLQGIASFRIIPKHEAAFYARVPEKLAKGEIQYREDVRRGIESVEEMLEAVQKGTNEGKAVVVVVAEE</sequence>
<gene>
    <name evidence="2" type="ORF">FB45DRAFT_757603</name>
</gene>
<dbReference type="GO" id="GO:0016628">
    <property type="term" value="F:oxidoreductase activity, acting on the CH-CH group of donors, NAD or NADP as acceptor"/>
    <property type="evidence" value="ECO:0007669"/>
    <property type="project" value="InterPro"/>
</dbReference>
<dbReference type="Gene3D" id="3.40.50.720">
    <property type="entry name" value="NAD(P)-binding Rossmann-like Domain"/>
    <property type="match status" value="1"/>
</dbReference>
<dbReference type="Proteomes" id="UP001221142">
    <property type="component" value="Unassembled WGS sequence"/>
</dbReference>
<dbReference type="InterPro" id="IPR013149">
    <property type="entry name" value="ADH-like_C"/>
</dbReference>
<dbReference type="InterPro" id="IPR036291">
    <property type="entry name" value="NAD(P)-bd_dom_sf"/>
</dbReference>
<accession>A0AAD7BBM9</accession>
<evidence type="ECO:0000259" key="1">
    <source>
        <dbReference type="Pfam" id="PF00107"/>
    </source>
</evidence>
<dbReference type="PANTHER" id="PTHR43205">
    <property type="entry name" value="PROSTAGLANDIN REDUCTASE"/>
    <property type="match status" value="1"/>
</dbReference>
<protein>
    <recommendedName>
        <fullName evidence="1">Alcohol dehydrogenase-like C-terminal domain-containing protein</fullName>
    </recommendedName>
</protein>
<reference evidence="2" key="1">
    <citation type="submission" date="2023-03" db="EMBL/GenBank/DDBJ databases">
        <title>Massive genome expansion in bonnet fungi (Mycena s.s.) driven by repeated elements and novel gene families across ecological guilds.</title>
        <authorList>
            <consortium name="Lawrence Berkeley National Laboratory"/>
            <person name="Harder C.B."/>
            <person name="Miyauchi S."/>
            <person name="Viragh M."/>
            <person name="Kuo A."/>
            <person name="Thoen E."/>
            <person name="Andreopoulos B."/>
            <person name="Lu D."/>
            <person name="Skrede I."/>
            <person name="Drula E."/>
            <person name="Henrissat B."/>
            <person name="Morin E."/>
            <person name="Kohler A."/>
            <person name="Barry K."/>
            <person name="LaButti K."/>
            <person name="Morin E."/>
            <person name="Salamov A."/>
            <person name="Lipzen A."/>
            <person name="Mereny Z."/>
            <person name="Hegedus B."/>
            <person name="Baldrian P."/>
            <person name="Stursova M."/>
            <person name="Weitz H."/>
            <person name="Taylor A."/>
            <person name="Grigoriev I.V."/>
            <person name="Nagy L.G."/>
            <person name="Martin F."/>
            <person name="Kauserud H."/>
        </authorList>
    </citation>
    <scope>NUCLEOTIDE SEQUENCE</scope>
    <source>
        <strain evidence="2">9284</strain>
    </source>
</reference>
<dbReference type="AlphaFoldDB" id="A0AAD7BBM9"/>
<dbReference type="SUPFAM" id="SSF51735">
    <property type="entry name" value="NAD(P)-binding Rossmann-fold domains"/>
    <property type="match status" value="1"/>
</dbReference>
<dbReference type="Pfam" id="PF00107">
    <property type="entry name" value="ADH_zinc_N"/>
    <property type="match status" value="1"/>
</dbReference>
<dbReference type="InterPro" id="IPR045010">
    <property type="entry name" value="MDR_fam"/>
</dbReference>
<dbReference type="PANTHER" id="PTHR43205:SF7">
    <property type="entry name" value="PROSTAGLANDIN REDUCTASE 1"/>
    <property type="match status" value="1"/>
</dbReference>
<evidence type="ECO:0000313" key="3">
    <source>
        <dbReference type="Proteomes" id="UP001221142"/>
    </source>
</evidence>
<dbReference type="EMBL" id="JARKIF010000023">
    <property type="protein sequence ID" value="KAJ7615891.1"/>
    <property type="molecule type" value="Genomic_DNA"/>
</dbReference>
<feature type="domain" description="Alcohol dehydrogenase-like C-terminal" evidence="1">
    <location>
        <begin position="44"/>
        <end position="140"/>
    </location>
</feature>
<name>A0AAD7BBM9_9AGAR</name>
<proteinExistence type="predicted"/>
<dbReference type="Gene3D" id="3.90.180.10">
    <property type="entry name" value="Medium-chain alcohol dehydrogenases, catalytic domain"/>
    <property type="match status" value="1"/>
</dbReference>